<accession>A0ACC6SC49</accession>
<name>A0ACC6SC49_9BACI</name>
<sequence>MKMVKKTVRLELMPIQITVITSIGASDKETLKLAEPQVIAQMEEKFPRYRYSITDGLTLSQEECEPGRMIRYKGELGYIYEVKLSRKHPVSIALSDGRKLHIVPIGLEAVDDESLIGTVWNERPALMKEMKEWSIGDNAYLPVGDTVRKVIIGKSTSTTKRVFELSITKLDKYHNLKANQFHLLCDTEEEARALLSK</sequence>
<dbReference type="EMBL" id="JBBMEW010000010">
    <property type="protein sequence ID" value="MEQ2527608.1"/>
    <property type="molecule type" value="Genomic_DNA"/>
</dbReference>
<proteinExistence type="predicted"/>
<gene>
    <name evidence="1" type="ORF">WMO40_12930</name>
</gene>
<dbReference type="Proteomes" id="UP001439875">
    <property type="component" value="Unassembled WGS sequence"/>
</dbReference>
<keyword evidence="2" id="KW-1185">Reference proteome</keyword>
<protein>
    <submittedName>
        <fullName evidence="1">Uncharacterized protein</fullName>
    </submittedName>
</protein>
<evidence type="ECO:0000313" key="2">
    <source>
        <dbReference type="Proteomes" id="UP001439875"/>
    </source>
</evidence>
<organism evidence="1 2">
    <name type="scientific">Robertmurraya yapensis</name>
    <name type="common">ex Hitch et al 2024</name>
    <dbReference type="NCBI Taxonomy" id="3133160"/>
    <lineage>
        <taxon>Bacteria</taxon>
        <taxon>Bacillati</taxon>
        <taxon>Bacillota</taxon>
        <taxon>Bacilli</taxon>
        <taxon>Bacillales</taxon>
        <taxon>Bacillaceae</taxon>
        <taxon>Robertmurraya</taxon>
    </lineage>
</organism>
<comment type="caution">
    <text evidence="1">The sequence shown here is derived from an EMBL/GenBank/DDBJ whole genome shotgun (WGS) entry which is preliminary data.</text>
</comment>
<reference evidence="1" key="1">
    <citation type="submission" date="2024-03" db="EMBL/GenBank/DDBJ databases">
        <title>Human intestinal bacterial collection.</title>
        <authorList>
            <person name="Pauvert C."/>
            <person name="Hitch T.C.A."/>
            <person name="Clavel T."/>
        </authorList>
    </citation>
    <scope>NUCLEOTIDE SEQUENCE</scope>
    <source>
        <strain evidence="1">CLA-AA-H227</strain>
    </source>
</reference>
<evidence type="ECO:0000313" key="1">
    <source>
        <dbReference type="EMBL" id="MEQ2527608.1"/>
    </source>
</evidence>